<reference evidence="3" key="2">
    <citation type="submission" date="2023-06" db="EMBL/GenBank/DDBJ databases">
        <authorList>
            <consortium name="Lawrence Berkeley National Laboratory"/>
            <person name="Haridas S."/>
            <person name="Hensen N."/>
            <person name="Bonometti L."/>
            <person name="Westerberg I."/>
            <person name="Brannstrom I.O."/>
            <person name="Guillou S."/>
            <person name="Cros-Aarteil S."/>
            <person name="Calhoun S."/>
            <person name="Kuo A."/>
            <person name="Mondo S."/>
            <person name="Pangilinan J."/>
            <person name="Riley R."/>
            <person name="Labutti K."/>
            <person name="Andreopoulos B."/>
            <person name="Lipzen A."/>
            <person name="Chen C."/>
            <person name="Yanf M."/>
            <person name="Daum C."/>
            <person name="Ng V."/>
            <person name="Clum A."/>
            <person name="Steindorff A."/>
            <person name="Ohm R."/>
            <person name="Martin F."/>
            <person name="Silar P."/>
            <person name="Natvig D."/>
            <person name="Lalanne C."/>
            <person name="Gautier V."/>
            <person name="Ament-Velasquez S.L."/>
            <person name="Kruys A."/>
            <person name="Hutchinson M.I."/>
            <person name="Powell A.J."/>
            <person name="Barry K."/>
            <person name="Miller A.N."/>
            <person name="Grigoriev I.V."/>
            <person name="Debuchy R."/>
            <person name="Gladieux P."/>
            <person name="Thoren M.H."/>
            <person name="Johannesson H."/>
        </authorList>
    </citation>
    <scope>NUCLEOTIDE SEQUENCE</scope>
    <source>
        <strain evidence="3">CBS 118394</strain>
    </source>
</reference>
<evidence type="ECO:0000256" key="1">
    <source>
        <dbReference type="SAM" id="MobiDB-lite"/>
    </source>
</evidence>
<feature type="compositionally biased region" description="Polar residues" evidence="1">
    <location>
        <begin position="90"/>
        <end position="106"/>
    </location>
</feature>
<name>A0AAE0MG29_9PEZI</name>
<feature type="compositionally biased region" description="Polar residues" evidence="1">
    <location>
        <begin position="151"/>
        <end position="162"/>
    </location>
</feature>
<feature type="compositionally biased region" description="Basic and acidic residues" evidence="1">
    <location>
        <begin position="140"/>
        <end position="150"/>
    </location>
</feature>
<evidence type="ECO:0000256" key="2">
    <source>
        <dbReference type="SAM" id="Phobius"/>
    </source>
</evidence>
<keyword evidence="2" id="KW-1133">Transmembrane helix</keyword>
<feature type="transmembrane region" description="Helical" evidence="2">
    <location>
        <begin position="456"/>
        <end position="474"/>
    </location>
</feature>
<feature type="compositionally biased region" description="Low complexity" evidence="1">
    <location>
        <begin position="117"/>
        <end position="137"/>
    </location>
</feature>
<gene>
    <name evidence="3" type="ORF">B0H66DRAFT_546195</name>
</gene>
<reference evidence="3" key="1">
    <citation type="journal article" date="2023" name="Mol. Phylogenet. Evol.">
        <title>Genome-scale phylogeny and comparative genomics of the fungal order Sordariales.</title>
        <authorList>
            <person name="Hensen N."/>
            <person name="Bonometti L."/>
            <person name="Westerberg I."/>
            <person name="Brannstrom I.O."/>
            <person name="Guillou S."/>
            <person name="Cros-Aarteil S."/>
            <person name="Calhoun S."/>
            <person name="Haridas S."/>
            <person name="Kuo A."/>
            <person name="Mondo S."/>
            <person name="Pangilinan J."/>
            <person name="Riley R."/>
            <person name="LaButti K."/>
            <person name="Andreopoulos B."/>
            <person name="Lipzen A."/>
            <person name="Chen C."/>
            <person name="Yan M."/>
            <person name="Daum C."/>
            <person name="Ng V."/>
            <person name="Clum A."/>
            <person name="Steindorff A."/>
            <person name="Ohm R.A."/>
            <person name="Martin F."/>
            <person name="Silar P."/>
            <person name="Natvig D.O."/>
            <person name="Lalanne C."/>
            <person name="Gautier V."/>
            <person name="Ament-Velasquez S.L."/>
            <person name="Kruys A."/>
            <person name="Hutchinson M.I."/>
            <person name="Powell A.J."/>
            <person name="Barry K."/>
            <person name="Miller A.N."/>
            <person name="Grigoriev I.V."/>
            <person name="Debuchy R."/>
            <person name="Gladieux P."/>
            <person name="Hiltunen Thoren M."/>
            <person name="Johannesson H."/>
        </authorList>
    </citation>
    <scope>NUCLEOTIDE SEQUENCE</scope>
    <source>
        <strain evidence="3">CBS 118394</strain>
    </source>
</reference>
<feature type="region of interest" description="Disordered" evidence="1">
    <location>
        <begin position="87"/>
        <end position="168"/>
    </location>
</feature>
<accession>A0AAE0MG29</accession>
<evidence type="ECO:0000313" key="3">
    <source>
        <dbReference type="EMBL" id="KAK3331276.1"/>
    </source>
</evidence>
<protein>
    <submittedName>
        <fullName evidence="3">Uncharacterized protein</fullName>
    </submittedName>
</protein>
<comment type="caution">
    <text evidence="3">The sequence shown here is derived from an EMBL/GenBank/DDBJ whole genome shotgun (WGS) entry which is preliminary data.</text>
</comment>
<dbReference type="AlphaFoldDB" id="A0AAE0MG29"/>
<organism evidence="3 4">
    <name type="scientific">Apodospora peruviana</name>
    <dbReference type="NCBI Taxonomy" id="516989"/>
    <lineage>
        <taxon>Eukaryota</taxon>
        <taxon>Fungi</taxon>
        <taxon>Dikarya</taxon>
        <taxon>Ascomycota</taxon>
        <taxon>Pezizomycotina</taxon>
        <taxon>Sordariomycetes</taxon>
        <taxon>Sordariomycetidae</taxon>
        <taxon>Sordariales</taxon>
        <taxon>Lasiosphaeriaceae</taxon>
        <taxon>Apodospora</taxon>
    </lineage>
</organism>
<feature type="region of interest" description="Disordered" evidence="1">
    <location>
        <begin position="1"/>
        <end position="60"/>
    </location>
</feature>
<proteinExistence type="predicted"/>
<dbReference type="Proteomes" id="UP001283341">
    <property type="component" value="Unassembled WGS sequence"/>
</dbReference>
<evidence type="ECO:0000313" key="4">
    <source>
        <dbReference type="Proteomes" id="UP001283341"/>
    </source>
</evidence>
<feature type="transmembrane region" description="Helical" evidence="2">
    <location>
        <begin position="431"/>
        <end position="450"/>
    </location>
</feature>
<dbReference type="EMBL" id="JAUEDM010000001">
    <property type="protein sequence ID" value="KAK3331276.1"/>
    <property type="molecule type" value="Genomic_DNA"/>
</dbReference>
<keyword evidence="2" id="KW-0812">Transmembrane</keyword>
<keyword evidence="4" id="KW-1185">Reference proteome</keyword>
<keyword evidence="2" id="KW-0472">Membrane</keyword>
<sequence length="480" mass="52957">MMATQGIARPPSAVLSAHLRADDPESSSQGHGEISMSRHAPSTSHFGVRHHIHDDPESQNGKEVRAVWDLHIKLPAQGLINLLGGGFGKPSSSHPELPISSNSTIGSRLSRLHSSRETTTTLESTTTETRATTSITSPEGPRRRQVEQHHAVSSSASGSDQPAQAAVDLSDEETIKLIPAGALTRDKIIHVLGPMFNAAPCILLFDGKPGAGELGQVVIVPVKDSLGDSVGLFREVHSAWHARFGRYRRLLSNFYGVKKVDMVKIQVLGSSVQPRREQDLSGICEPVDRVVEIQAAIHHVQAEINSFEKEFRSNPEVLADHDKFCPDWDLVSEEYMHYCEFTTWEGNKRRLKKLKEELTKAIIVPHAFVNPSLAFPHGGLLYSFIYSERDINKLTKPNPFTQTMDVGLDELHFNGLRIEMGWMAKPLKARALPIVTTVFLSIFIGARFIFGDWATAWTAVGSLAAVAAVMLTWITSELHR</sequence>